<dbReference type="Proteomes" id="UP000191812">
    <property type="component" value="Unassembled WGS sequence"/>
</dbReference>
<comment type="caution">
    <text evidence="1">The sequence shown here is derived from an EMBL/GenBank/DDBJ whole genome shotgun (WGS) entry which is preliminary data.</text>
</comment>
<organism evidence="1 2">
    <name type="scientific">Agrobacterium genomosp. 13 str. CFBP 6927</name>
    <dbReference type="NCBI Taxonomy" id="1183428"/>
    <lineage>
        <taxon>Bacteria</taxon>
        <taxon>Pseudomonadati</taxon>
        <taxon>Pseudomonadota</taxon>
        <taxon>Alphaproteobacteria</taxon>
        <taxon>Hyphomicrobiales</taxon>
        <taxon>Rhizobiaceae</taxon>
        <taxon>Rhizobium/Agrobacterium group</taxon>
        <taxon>Agrobacterium</taxon>
        <taxon>Agrobacterium tumefaciens complex</taxon>
    </lineage>
</organism>
<sequence length="79" mass="9176">MARHCVCLSAVNRIADREWAGARSLRFLLWGEVWGLNPEVTAGDWFFWGVSMKTGDHLPGYRFNFTFARLSSWLLPPFR</sequence>
<protein>
    <submittedName>
        <fullName evidence="1">Uncharacterized protein</fullName>
    </submittedName>
</protein>
<reference evidence="1 2" key="1">
    <citation type="submission" date="2016-01" db="EMBL/GenBank/DDBJ databases">
        <authorList>
            <person name="Regsiter A."/>
            <person name="william w."/>
        </authorList>
    </citation>
    <scope>NUCLEOTIDE SEQUENCE [LARGE SCALE GENOMIC DNA]</scope>
    <source>
        <strain evidence="1 2">CFBP 6927</strain>
    </source>
</reference>
<accession>A0ABM9VK57</accession>
<dbReference type="EMBL" id="FBWH01000037">
    <property type="protein sequence ID" value="CUX50005.1"/>
    <property type="molecule type" value="Genomic_DNA"/>
</dbReference>
<gene>
    <name evidence="1" type="ORF">AGR13a_Lc110161</name>
</gene>
<evidence type="ECO:0000313" key="1">
    <source>
        <dbReference type="EMBL" id="CUX50005.1"/>
    </source>
</evidence>
<name>A0ABM9VK57_9HYPH</name>
<keyword evidence="2" id="KW-1185">Reference proteome</keyword>
<proteinExistence type="predicted"/>
<evidence type="ECO:0000313" key="2">
    <source>
        <dbReference type="Proteomes" id="UP000191812"/>
    </source>
</evidence>